<reference evidence="3" key="1">
    <citation type="journal article" date="2015" name="PLoS Genet.">
        <title>The dynamic genome and transcriptome of the human fungal pathogen Blastomyces and close relative Emmonsia.</title>
        <authorList>
            <person name="Munoz J.F."/>
            <person name="Gauthier G.M."/>
            <person name="Desjardins C.A."/>
            <person name="Gallo J.E."/>
            <person name="Holder J."/>
            <person name="Sullivan T.D."/>
            <person name="Marty A.J."/>
            <person name="Carmen J.C."/>
            <person name="Chen Z."/>
            <person name="Ding L."/>
            <person name="Gujja S."/>
            <person name="Magrini V."/>
            <person name="Misas E."/>
            <person name="Mitreva M."/>
            <person name="Priest M."/>
            <person name="Saif S."/>
            <person name="Whiston E.A."/>
            <person name="Young S."/>
            <person name="Zeng Q."/>
            <person name="Goldman W.E."/>
            <person name="Mardis E.R."/>
            <person name="Taylor J.W."/>
            <person name="McEwen J.G."/>
            <person name="Clay O.K."/>
            <person name="Klein B.S."/>
            <person name="Cuomo C.A."/>
        </authorList>
    </citation>
    <scope>NUCLEOTIDE SEQUENCE [LARGE SCALE GENOMIC DNA]</scope>
    <source>
        <strain evidence="3">ER-3 / ATCC MYA-2586</strain>
    </source>
</reference>
<proteinExistence type="predicted"/>
<evidence type="ECO:0000256" key="1">
    <source>
        <dbReference type="SAM" id="MobiDB-lite"/>
    </source>
</evidence>
<dbReference type="Proteomes" id="UP000002039">
    <property type="component" value="Unassembled WGS sequence"/>
</dbReference>
<dbReference type="GeneID" id="69032695"/>
<dbReference type="RefSeq" id="XP_045282577.1">
    <property type="nucleotide sequence ID" value="XM_045426862.1"/>
</dbReference>
<evidence type="ECO:0000313" key="2">
    <source>
        <dbReference type="EMBL" id="OAT02850.1"/>
    </source>
</evidence>
<accession>A0ABX2W0D8</accession>
<organism evidence="2 3">
    <name type="scientific">Ajellomyces dermatitidis (strain ER-3 / ATCC MYA-2586)</name>
    <name type="common">Blastomyces dermatitidis</name>
    <dbReference type="NCBI Taxonomy" id="559297"/>
    <lineage>
        <taxon>Eukaryota</taxon>
        <taxon>Fungi</taxon>
        <taxon>Dikarya</taxon>
        <taxon>Ascomycota</taxon>
        <taxon>Pezizomycotina</taxon>
        <taxon>Eurotiomycetes</taxon>
        <taxon>Eurotiomycetidae</taxon>
        <taxon>Onygenales</taxon>
        <taxon>Ajellomycetaceae</taxon>
        <taxon>Blastomyces</taxon>
    </lineage>
</organism>
<feature type="compositionally biased region" description="Basic and acidic residues" evidence="1">
    <location>
        <begin position="40"/>
        <end position="58"/>
    </location>
</feature>
<protein>
    <submittedName>
        <fullName evidence="2">Uncharacterized protein</fullName>
    </submittedName>
</protein>
<feature type="compositionally biased region" description="Polar residues" evidence="1">
    <location>
        <begin position="61"/>
        <end position="76"/>
    </location>
</feature>
<gene>
    <name evidence="2" type="ORF">BDCG_17803</name>
</gene>
<keyword evidence="3" id="KW-1185">Reference proteome</keyword>
<dbReference type="EMBL" id="EQ999983">
    <property type="protein sequence ID" value="OAT02850.1"/>
    <property type="molecule type" value="Genomic_DNA"/>
</dbReference>
<sequence>MSLGTVKMSRATGAKELNHHQRTAGRRADQPRDPQQLLLRDLKLDQPRSPDHTRDPRHLQTRYNASSITQVVGPTV</sequence>
<name>A0ABX2W0D8_AJEDR</name>
<feature type="region of interest" description="Disordered" evidence="1">
    <location>
        <begin position="1"/>
        <end position="76"/>
    </location>
</feature>
<evidence type="ECO:0000313" key="3">
    <source>
        <dbReference type="Proteomes" id="UP000002039"/>
    </source>
</evidence>